<dbReference type="SUPFAM" id="SSF55073">
    <property type="entry name" value="Nucleotide cyclase"/>
    <property type="match status" value="1"/>
</dbReference>
<sequence>MGPTVCELDGPMPTENSSNTLIVTPPAYAPYSGLMGDAEDLDIDALLLPGKRKYTFRQLAEQGGMDVEDLRVWWTSAGFADLRDDDQKAFTRDDVAIVKDLADLFSTDAVDREAVVPGAQSLGQAMYRLAEWQAGIVKTYLDHAHEAGAKDPSAGVAQLIDKMENLQAHVWRRHLSTATQRLVTLEESDALTARMAVGFADMVGYTRLSRGLAVEELNTLVTTFEARMQAVIYGGGGWIIKGVGDEVMFAAENPADAARIGLELQEPHEYPELDAIEIEFPQLRVGMAYGEVLQRYGDLFGSVVNLAARLTSAARPGTVLIDDNFTQAIADEPGLETRSLRAYRARGFRAVHPHLLRYDKDTRTAKEAEAKHEAEIAAAGPDTTAEQ</sequence>
<dbReference type="Pfam" id="PF00211">
    <property type="entry name" value="Guanylate_cyc"/>
    <property type="match status" value="1"/>
</dbReference>
<dbReference type="InterPro" id="IPR050697">
    <property type="entry name" value="Adenylyl/Guanylyl_Cyclase_3/4"/>
</dbReference>
<comment type="caution">
    <text evidence="4">The sequence shown here is derived from an EMBL/GenBank/DDBJ whole genome shotgun (WGS) entry which is preliminary data.</text>
</comment>
<dbReference type="GO" id="GO:0035556">
    <property type="term" value="P:intracellular signal transduction"/>
    <property type="evidence" value="ECO:0007669"/>
    <property type="project" value="InterPro"/>
</dbReference>
<feature type="region of interest" description="Disordered" evidence="2">
    <location>
        <begin position="363"/>
        <end position="387"/>
    </location>
</feature>
<reference evidence="4 5" key="1">
    <citation type="submission" date="2019-06" db="EMBL/GenBank/DDBJ databases">
        <authorList>
            <person name="Teng J.L.L."/>
            <person name="Lee H.H."/>
            <person name="Lau S.K.P."/>
            <person name="Woo P.C.Y."/>
        </authorList>
    </citation>
    <scope>NUCLEOTIDE SEQUENCE [LARGE SCALE GENOMIC DNA]</scope>
    <source>
        <strain evidence="4 5">HKU70</strain>
    </source>
</reference>
<comment type="similarity">
    <text evidence="1">Belongs to the adenylyl cyclase class-3 family.</text>
</comment>
<dbReference type="Gene3D" id="3.30.70.1230">
    <property type="entry name" value="Nucleotide cyclase"/>
    <property type="match status" value="1"/>
</dbReference>
<evidence type="ECO:0000256" key="2">
    <source>
        <dbReference type="SAM" id="MobiDB-lite"/>
    </source>
</evidence>
<dbReference type="SMART" id="SM00044">
    <property type="entry name" value="CYCc"/>
    <property type="match status" value="1"/>
</dbReference>
<gene>
    <name evidence="4" type="ORF">FK268_19750</name>
</gene>
<proteinExistence type="inferred from homology"/>
<dbReference type="PANTHER" id="PTHR43081">
    <property type="entry name" value="ADENYLATE CYCLASE, TERMINAL-DIFFERENTIATION SPECIFIC-RELATED"/>
    <property type="match status" value="1"/>
</dbReference>
<feature type="domain" description="Guanylate cyclase" evidence="3">
    <location>
        <begin position="196"/>
        <end position="311"/>
    </location>
</feature>
<dbReference type="Proteomes" id="UP000319792">
    <property type="component" value="Unassembled WGS sequence"/>
</dbReference>
<accession>A0A5C5RI93</accession>
<dbReference type="EMBL" id="VIGV01000009">
    <property type="protein sequence ID" value="TWS22448.1"/>
    <property type="molecule type" value="Genomic_DNA"/>
</dbReference>
<dbReference type="InterPro" id="IPR029787">
    <property type="entry name" value="Nucleotide_cyclase"/>
</dbReference>
<evidence type="ECO:0000259" key="3">
    <source>
        <dbReference type="PROSITE" id="PS50125"/>
    </source>
</evidence>
<dbReference type="CDD" id="cd07302">
    <property type="entry name" value="CHD"/>
    <property type="match status" value="1"/>
</dbReference>
<evidence type="ECO:0000313" key="5">
    <source>
        <dbReference type="Proteomes" id="UP000319792"/>
    </source>
</evidence>
<dbReference type="GO" id="GO:0009190">
    <property type="term" value="P:cyclic nucleotide biosynthetic process"/>
    <property type="evidence" value="ECO:0007669"/>
    <property type="project" value="InterPro"/>
</dbReference>
<dbReference type="PANTHER" id="PTHR43081:SF1">
    <property type="entry name" value="ADENYLATE CYCLASE, TERMINAL-DIFFERENTIATION SPECIFIC"/>
    <property type="match status" value="1"/>
</dbReference>
<dbReference type="AlphaFoldDB" id="A0A5C5RI93"/>
<organism evidence="4 5">
    <name type="scientific">Tsukamurella sputi</name>
    <dbReference type="NCBI Taxonomy" id="2591848"/>
    <lineage>
        <taxon>Bacteria</taxon>
        <taxon>Bacillati</taxon>
        <taxon>Actinomycetota</taxon>
        <taxon>Actinomycetes</taxon>
        <taxon>Mycobacteriales</taxon>
        <taxon>Tsukamurellaceae</taxon>
        <taxon>Tsukamurella</taxon>
    </lineage>
</organism>
<dbReference type="PROSITE" id="PS50125">
    <property type="entry name" value="GUANYLATE_CYCLASE_2"/>
    <property type="match status" value="1"/>
</dbReference>
<dbReference type="InterPro" id="IPR001054">
    <property type="entry name" value="A/G_cyclase"/>
</dbReference>
<reference evidence="4 5" key="2">
    <citation type="submission" date="2019-08" db="EMBL/GenBank/DDBJ databases">
        <title>Tsukamurella conjunctivitidis sp. nov., Tsukamurella assacharolytica sp. nov. and Tsukamurella sputae sp. nov. isolated from patients with conjunctivitis, bacteraemia (lymphoma) and respiratory infection (sputum) in Hong Kong.</title>
        <authorList>
            <person name="Fok K.M.N."/>
            <person name="Fong J.Y.H."/>
        </authorList>
    </citation>
    <scope>NUCLEOTIDE SEQUENCE [LARGE SCALE GENOMIC DNA]</scope>
    <source>
        <strain evidence="4 5">HKU70</strain>
    </source>
</reference>
<dbReference type="GO" id="GO:0004016">
    <property type="term" value="F:adenylate cyclase activity"/>
    <property type="evidence" value="ECO:0007669"/>
    <property type="project" value="UniProtKB-ARBA"/>
</dbReference>
<protein>
    <submittedName>
        <fullName evidence="4">Adenylate/guanylate cyclase domain-containing protein</fullName>
    </submittedName>
</protein>
<keyword evidence="5" id="KW-1185">Reference proteome</keyword>
<name>A0A5C5RI93_9ACTN</name>
<feature type="compositionally biased region" description="Basic and acidic residues" evidence="2">
    <location>
        <begin position="363"/>
        <end position="375"/>
    </location>
</feature>
<evidence type="ECO:0000313" key="4">
    <source>
        <dbReference type="EMBL" id="TWS22448.1"/>
    </source>
</evidence>
<evidence type="ECO:0000256" key="1">
    <source>
        <dbReference type="ARBA" id="ARBA00005381"/>
    </source>
</evidence>